<dbReference type="OrthoDB" id="163768at2"/>
<evidence type="ECO:0000256" key="1">
    <source>
        <dbReference type="SAM" id="MobiDB-lite"/>
    </source>
</evidence>
<evidence type="ECO:0000259" key="2">
    <source>
        <dbReference type="Pfam" id="PF16976"/>
    </source>
</evidence>
<dbReference type="Proteomes" id="UP000064967">
    <property type="component" value="Chromosome"/>
</dbReference>
<evidence type="ECO:0000313" key="3">
    <source>
        <dbReference type="EMBL" id="AKU94765.1"/>
    </source>
</evidence>
<feature type="domain" description="Flp pilus assembly protein RcpC/CpaB" evidence="2">
    <location>
        <begin position="109"/>
        <end position="217"/>
    </location>
</feature>
<protein>
    <submittedName>
        <fullName evidence="3">Flp pilus assembly protein RcpC/CpaB</fullName>
    </submittedName>
</protein>
<reference evidence="3 4" key="1">
    <citation type="submission" date="2015-08" db="EMBL/GenBank/DDBJ databases">
        <authorList>
            <person name="Babu N.S."/>
            <person name="Beckwith C.J."/>
            <person name="Beseler K.G."/>
            <person name="Brison A."/>
            <person name="Carone J.V."/>
            <person name="Caskin T.P."/>
            <person name="Diamond M."/>
            <person name="Durham M.E."/>
            <person name="Foxe J.M."/>
            <person name="Go M."/>
            <person name="Henderson B.A."/>
            <person name="Jones I.B."/>
            <person name="McGettigan J.A."/>
            <person name="Micheletti S.J."/>
            <person name="Nasrallah M.E."/>
            <person name="Ortiz D."/>
            <person name="Piller C.R."/>
            <person name="Privatt S.R."/>
            <person name="Schneider S.L."/>
            <person name="Sharp S."/>
            <person name="Smith T.C."/>
            <person name="Stanton J.D."/>
            <person name="Ullery H.E."/>
            <person name="Wilson R.J."/>
            <person name="Serrano M.G."/>
            <person name="Buck G."/>
            <person name="Lee V."/>
            <person name="Wang Y."/>
            <person name="Carvalho R."/>
            <person name="Voegtly L."/>
            <person name="Shi R."/>
            <person name="Duckworth R."/>
            <person name="Johnson A."/>
            <person name="Loviza R."/>
            <person name="Walstead R."/>
            <person name="Shah Z."/>
            <person name="Kiflezghi M."/>
            <person name="Wade K."/>
            <person name="Ball S.L."/>
            <person name="Bradley K.W."/>
            <person name="Asai D.J."/>
            <person name="Bowman C.A."/>
            <person name="Russell D.A."/>
            <person name="Pope W.H."/>
            <person name="Jacobs-Sera D."/>
            <person name="Hendrix R.W."/>
            <person name="Hatfull G.F."/>
        </authorList>
    </citation>
    <scope>NUCLEOTIDE SEQUENCE [LARGE SCALE GENOMIC DNA]</scope>
    <source>
        <strain evidence="3 4">DSM 27648</strain>
    </source>
</reference>
<dbReference type="AlphaFoldDB" id="A0A0K1PMK9"/>
<sequence length="264" mass="28327">MHARAFLLAASFALLSVASLFMYTKKLRTEVSGGEKISIVIVTKAVKKGTLLADEHVAVRGVPAAYVDDRFVRASDRVKVLGVRADRDLEPQQTLSWTDLALAGDADRHLSQLVQPGTRALTLHIPAAYMSVELLRPGDYVDLLGLIDEQHGNPQAVVLLQKVLVLAVGVETRPTRENRGNQVPAQRDQLLTISVTLQESQTVALAAQKGPVIAVLRSAEDPSIATKVPALSQVIVREPATAKLAPNAAGSKPEKLTAAPYKAE</sequence>
<dbReference type="STRING" id="1391654.AKJ09_01429"/>
<dbReference type="InterPro" id="IPR031571">
    <property type="entry name" value="RcpC_dom"/>
</dbReference>
<dbReference type="EMBL" id="CP012333">
    <property type="protein sequence ID" value="AKU94765.1"/>
    <property type="molecule type" value="Genomic_DNA"/>
</dbReference>
<dbReference type="RefSeq" id="WP_146646318.1">
    <property type="nucleotide sequence ID" value="NZ_CP012333.1"/>
</dbReference>
<proteinExistence type="predicted"/>
<organism evidence="3 4">
    <name type="scientific">Labilithrix luteola</name>
    <dbReference type="NCBI Taxonomy" id="1391654"/>
    <lineage>
        <taxon>Bacteria</taxon>
        <taxon>Pseudomonadati</taxon>
        <taxon>Myxococcota</taxon>
        <taxon>Polyangia</taxon>
        <taxon>Polyangiales</taxon>
        <taxon>Labilitrichaceae</taxon>
        <taxon>Labilithrix</taxon>
    </lineage>
</organism>
<keyword evidence="4" id="KW-1185">Reference proteome</keyword>
<evidence type="ECO:0000313" key="4">
    <source>
        <dbReference type="Proteomes" id="UP000064967"/>
    </source>
</evidence>
<dbReference type="KEGG" id="llu:AKJ09_01429"/>
<name>A0A0K1PMK9_9BACT</name>
<dbReference type="InterPro" id="IPR017592">
    <property type="entry name" value="Pilus_assmbl_Flp-typ_CpaB"/>
</dbReference>
<accession>A0A0K1PMK9</accession>
<dbReference type="NCBIfam" id="TIGR03177">
    <property type="entry name" value="pilus_cpaB"/>
    <property type="match status" value="1"/>
</dbReference>
<gene>
    <name evidence="3" type="ORF">AKJ09_01429</name>
</gene>
<feature type="region of interest" description="Disordered" evidence="1">
    <location>
        <begin position="242"/>
        <end position="264"/>
    </location>
</feature>
<dbReference type="Pfam" id="PF16976">
    <property type="entry name" value="RcpC"/>
    <property type="match status" value="1"/>
</dbReference>